<evidence type="ECO:0000313" key="1">
    <source>
        <dbReference type="EMBL" id="ONI40039.1"/>
    </source>
</evidence>
<keyword evidence="1" id="KW-0808">Transferase</keyword>
<sequence>MTVKLEKKQLLRNNEYYDIQQKYDELYHKSKNNESFYNLMNLIMSDNNINLAYRNIKTNKGSITSGTDGMTIDDLKTISKLELNRKIQNKFKNYNPKPVRRVEIPKPNGKMRPLGIPCIEDRLIQQCIKQVLEPICEAKFHKHSYGFRPNRSTHHAIARTQYLINRSKLYYCVDIDIKGFFDNINHNKLIKQLWSIGIKDKTLIKILIKILKSEVENIGKQNKGTPQGGIISPLLSNVVLNELDWWISDQWESFVTKHDYSTLRSNGQIDQNTNKYSALRKSKMKEIYIVRYADDFKLFCKDYKTAQKIYIAVKQWLKERLNLDISDEKSKITNVRKGKTEFLEFKLWATNKGNKIVCNSNMTDKAKKQVKENIKKQIKVLQKDRTAKQANKLNSIILGIHNYYKIATHVNLDMTEIAYEVNRTFDNRLKLRKKEKIYRSEVYEKLYGNYTNHRSVVGIAIFPIHGCTTSPTMNFTQEICNYTKNGRNLIHRKVNISNKLIRHMLNNTNNDSIELSDNKISLAYGQRGLCGVTGNSLEIGNFECHHKKPKKLGGMDEYKNLILINTEVHKLIHATNEITIDKYVNEIKNKNKIIDLDINKILKKVNTLRVKAGNFEIKYELN</sequence>
<reference evidence="1" key="1">
    <citation type="submission" date="2016-08" db="EMBL/GenBank/DDBJ databases">
        <authorList>
            <person name="Ngugi D.K."/>
            <person name="Miyake S."/>
            <person name="Stingl U."/>
        </authorList>
    </citation>
    <scope>NUCLEOTIDE SEQUENCE</scope>
    <source>
        <strain evidence="1">SCG-B11WGA-EpuloA1</strain>
    </source>
</reference>
<gene>
    <name evidence="1" type="ORF">AN396_06735</name>
</gene>
<keyword evidence="1" id="KW-0695">RNA-directed DNA polymerase</keyword>
<comment type="caution">
    <text evidence="1">The sequence shown here is derived from an EMBL/GenBank/DDBJ whole genome shotgun (WGS) entry which is preliminary data.</text>
</comment>
<keyword evidence="2" id="KW-1185">Reference proteome</keyword>
<organism evidence="1 2">
    <name type="scientific">Candidatus Epulonipiscium fishelsonii</name>
    <dbReference type="NCBI Taxonomy" id="77094"/>
    <lineage>
        <taxon>Bacteria</taxon>
        <taxon>Bacillati</taxon>
        <taxon>Bacillota</taxon>
        <taxon>Clostridia</taxon>
        <taxon>Lachnospirales</taxon>
        <taxon>Lachnospiraceae</taxon>
        <taxon>Candidatus Epulonipiscium</taxon>
    </lineage>
</organism>
<proteinExistence type="predicted"/>
<accession>A0ACC8XBW3</accession>
<protein>
    <submittedName>
        <fullName evidence="1">Group II intron reverse transcriptase/maturase</fullName>
    </submittedName>
</protein>
<dbReference type="EMBL" id="LJDB01000057">
    <property type="protein sequence ID" value="ONI40039.1"/>
    <property type="molecule type" value="Genomic_DNA"/>
</dbReference>
<dbReference type="Proteomes" id="UP000188605">
    <property type="component" value="Unassembled WGS sequence"/>
</dbReference>
<evidence type="ECO:0000313" key="2">
    <source>
        <dbReference type="Proteomes" id="UP000188605"/>
    </source>
</evidence>
<name>A0ACC8XBW3_9FIRM</name>
<keyword evidence="1" id="KW-0548">Nucleotidyltransferase</keyword>